<feature type="region of interest" description="Disordered" evidence="1">
    <location>
        <begin position="133"/>
        <end position="250"/>
    </location>
</feature>
<feature type="compositionally biased region" description="Basic and acidic residues" evidence="1">
    <location>
        <begin position="227"/>
        <end position="250"/>
    </location>
</feature>
<feature type="compositionally biased region" description="Polar residues" evidence="1">
    <location>
        <begin position="138"/>
        <end position="151"/>
    </location>
</feature>
<dbReference type="EMBL" id="CP036268">
    <property type="protein sequence ID" value="QDT38122.1"/>
    <property type="molecule type" value="Genomic_DNA"/>
</dbReference>
<evidence type="ECO:0000313" key="2">
    <source>
        <dbReference type="EMBL" id="QDT38122.1"/>
    </source>
</evidence>
<reference evidence="2 3" key="1">
    <citation type="submission" date="2019-02" db="EMBL/GenBank/DDBJ databases">
        <title>Deep-cultivation of Planctomycetes and their phenomic and genomic characterization uncovers novel biology.</title>
        <authorList>
            <person name="Wiegand S."/>
            <person name="Jogler M."/>
            <person name="Boedeker C."/>
            <person name="Pinto D."/>
            <person name="Vollmers J."/>
            <person name="Rivas-Marin E."/>
            <person name="Kohn T."/>
            <person name="Peeters S.H."/>
            <person name="Heuer A."/>
            <person name="Rast P."/>
            <person name="Oberbeckmann S."/>
            <person name="Bunk B."/>
            <person name="Jeske O."/>
            <person name="Meyerdierks A."/>
            <person name="Storesund J.E."/>
            <person name="Kallscheuer N."/>
            <person name="Luecker S."/>
            <person name="Lage O.M."/>
            <person name="Pohl T."/>
            <person name="Merkel B.J."/>
            <person name="Hornburger P."/>
            <person name="Mueller R.-W."/>
            <person name="Bruemmer F."/>
            <person name="Labrenz M."/>
            <person name="Spormann A.M."/>
            <person name="Op den Camp H."/>
            <person name="Overmann J."/>
            <person name="Amann R."/>
            <person name="Jetten M.S.M."/>
            <person name="Mascher T."/>
            <person name="Medema M.H."/>
            <person name="Devos D.P."/>
            <person name="Kaster A.-K."/>
            <person name="Ovreas L."/>
            <person name="Rohde M."/>
            <person name="Galperin M.Y."/>
            <person name="Jogler C."/>
        </authorList>
    </citation>
    <scope>NUCLEOTIDE SEQUENCE [LARGE SCALE GENOMIC DNA]</scope>
    <source>
        <strain evidence="2 3">Pan189</strain>
    </source>
</reference>
<proteinExistence type="predicted"/>
<gene>
    <name evidence="2" type="ORF">Pan189_25120</name>
</gene>
<dbReference type="Proteomes" id="UP000317318">
    <property type="component" value="Chromosome"/>
</dbReference>
<sequence>MFSECVTVTTLPETCRRIKSNFHQPDRASRMPTDAVASSDSRILEAERLKREWTDQSVAVEGGPSTLDRFRERVGRVKTVNMNGDALVEFDGPADISWYDIPCRHLRVLTDEEAKKLAKALVGKDAAAEAKAKPAASTEFQPAQESSNKGQRPSPLEMARMQDGGQAPQAPPTPTPPASPQEKLSPLEAARMQDSGEAGSSTAGAAKKPSALELARMQDGGTPAQSEPEKSPEPEKLSPLELARMQDSKS</sequence>
<protein>
    <submittedName>
        <fullName evidence="2">Uncharacterized protein</fullName>
    </submittedName>
</protein>
<accession>A0A517R2L8</accession>
<evidence type="ECO:0000313" key="3">
    <source>
        <dbReference type="Proteomes" id="UP000317318"/>
    </source>
</evidence>
<dbReference type="KEGG" id="svp:Pan189_25120"/>
<name>A0A517R2L8_9PLAN</name>
<keyword evidence="3" id="KW-1185">Reference proteome</keyword>
<feature type="compositionally biased region" description="Low complexity" evidence="1">
    <location>
        <begin position="195"/>
        <end position="211"/>
    </location>
</feature>
<dbReference type="AlphaFoldDB" id="A0A517R2L8"/>
<organism evidence="2 3">
    <name type="scientific">Stratiformator vulcanicus</name>
    <dbReference type="NCBI Taxonomy" id="2527980"/>
    <lineage>
        <taxon>Bacteria</taxon>
        <taxon>Pseudomonadati</taxon>
        <taxon>Planctomycetota</taxon>
        <taxon>Planctomycetia</taxon>
        <taxon>Planctomycetales</taxon>
        <taxon>Planctomycetaceae</taxon>
        <taxon>Stratiformator</taxon>
    </lineage>
</organism>
<evidence type="ECO:0000256" key="1">
    <source>
        <dbReference type="SAM" id="MobiDB-lite"/>
    </source>
</evidence>
<feature type="compositionally biased region" description="Pro residues" evidence="1">
    <location>
        <begin position="169"/>
        <end position="179"/>
    </location>
</feature>